<dbReference type="AlphaFoldDB" id="A0AB39VJF7"/>
<dbReference type="KEGG" id="lrug:AB8B22_02420"/>
<dbReference type="PROSITE" id="PS50943">
    <property type="entry name" value="HTH_CROC1"/>
    <property type="match status" value="1"/>
</dbReference>
<gene>
    <name evidence="2" type="ORF">AB8B22_02420</name>
</gene>
<dbReference type="SMART" id="SM00530">
    <property type="entry name" value="HTH_XRE"/>
    <property type="match status" value="1"/>
</dbReference>
<dbReference type="Gene3D" id="1.10.260.40">
    <property type="entry name" value="lambda repressor-like DNA-binding domains"/>
    <property type="match status" value="1"/>
</dbReference>
<dbReference type="SUPFAM" id="SSF47413">
    <property type="entry name" value="lambda repressor-like DNA-binding domains"/>
    <property type="match status" value="1"/>
</dbReference>
<dbReference type="InterPro" id="IPR010982">
    <property type="entry name" value="Lambda_DNA-bd_dom_sf"/>
</dbReference>
<reference evidence="2" key="1">
    <citation type="submission" date="2024-07" db="EMBL/GenBank/DDBJ databases">
        <authorList>
            <person name="Li X.-J."/>
            <person name="Wang X."/>
        </authorList>
    </citation>
    <scope>NUCLEOTIDE SEQUENCE</scope>
    <source>
        <strain evidence="2">HSP-334</strain>
    </source>
</reference>
<evidence type="ECO:0000259" key="1">
    <source>
        <dbReference type="PROSITE" id="PS50943"/>
    </source>
</evidence>
<evidence type="ECO:0000313" key="2">
    <source>
        <dbReference type="EMBL" id="XDU67287.1"/>
    </source>
</evidence>
<accession>A0AB39VJF7</accession>
<name>A0AB39VJF7_9FUSO</name>
<dbReference type="RefSeq" id="WP_314080414.1">
    <property type="nucleotide sequence ID" value="NZ_CP165644.1"/>
</dbReference>
<dbReference type="GO" id="GO:0003677">
    <property type="term" value="F:DNA binding"/>
    <property type="evidence" value="ECO:0007669"/>
    <property type="project" value="InterPro"/>
</dbReference>
<dbReference type="EMBL" id="CP165644">
    <property type="protein sequence ID" value="XDU67287.1"/>
    <property type="molecule type" value="Genomic_DNA"/>
</dbReference>
<dbReference type="Pfam" id="PF01381">
    <property type="entry name" value="HTH_3"/>
    <property type="match status" value="1"/>
</dbReference>
<feature type="domain" description="HTH cro/C1-type" evidence="1">
    <location>
        <begin position="17"/>
        <end position="71"/>
    </location>
</feature>
<organism evidence="2">
    <name type="scientific">Leptotrichia rugosa</name>
    <dbReference type="NCBI Taxonomy" id="3239302"/>
    <lineage>
        <taxon>Bacteria</taxon>
        <taxon>Fusobacteriati</taxon>
        <taxon>Fusobacteriota</taxon>
        <taxon>Fusobacteriia</taxon>
        <taxon>Fusobacteriales</taxon>
        <taxon>Leptotrichiaceae</taxon>
        <taxon>Leptotrichia</taxon>
    </lineage>
</organism>
<sequence>MEENNKELNNKILGEIIRNYRKRKGLSLENLAKQMDITKLSIQKYEVGKRTIPFNTLLDFFRILEIPLNELEKFFKKEEKSEIREILSALFKENKRITAIICFIDYLENLGFSFNVINSIDEKGGVVYGDIEDAIRNPKVVAVRSPNKKHTFYIGIKDFLSFISLRSTNNINDFINYLEVYHLDRSDTGFDDEEIERMEKIFEKVPLKKPSNYKKIIEELDEKTKNK</sequence>
<dbReference type="CDD" id="cd00093">
    <property type="entry name" value="HTH_XRE"/>
    <property type="match status" value="1"/>
</dbReference>
<protein>
    <submittedName>
        <fullName evidence="2">Helix-turn-helix domain-containing protein</fullName>
    </submittedName>
</protein>
<proteinExistence type="predicted"/>
<dbReference type="InterPro" id="IPR001387">
    <property type="entry name" value="Cro/C1-type_HTH"/>
</dbReference>